<organism evidence="1">
    <name type="scientific">Brachypodium distachyon</name>
    <name type="common">Purple false brome</name>
    <name type="synonym">Trachynia distachya</name>
    <dbReference type="NCBI Taxonomy" id="15368"/>
    <lineage>
        <taxon>Eukaryota</taxon>
        <taxon>Viridiplantae</taxon>
        <taxon>Streptophyta</taxon>
        <taxon>Embryophyta</taxon>
        <taxon>Tracheophyta</taxon>
        <taxon>Spermatophyta</taxon>
        <taxon>Magnoliopsida</taxon>
        <taxon>Liliopsida</taxon>
        <taxon>Poales</taxon>
        <taxon>Poaceae</taxon>
        <taxon>BOP clade</taxon>
        <taxon>Pooideae</taxon>
        <taxon>Stipodae</taxon>
        <taxon>Brachypodieae</taxon>
        <taxon>Brachypodium</taxon>
    </lineage>
</organism>
<dbReference type="EnsemblPlants" id="PNT61279">
    <property type="protein sequence ID" value="PNT61279"/>
    <property type="gene ID" value="BRADI_5g13128v3"/>
</dbReference>
<proteinExistence type="predicted"/>
<evidence type="ECO:0000313" key="3">
    <source>
        <dbReference type="Proteomes" id="UP000008810"/>
    </source>
</evidence>
<dbReference type="STRING" id="15368.A0A2K2CGX8"/>
<dbReference type="EMBL" id="CM000884">
    <property type="protein sequence ID" value="PNT61279.1"/>
    <property type="molecule type" value="Genomic_DNA"/>
</dbReference>
<reference evidence="1 2" key="1">
    <citation type="journal article" date="2010" name="Nature">
        <title>Genome sequencing and analysis of the model grass Brachypodium distachyon.</title>
        <authorList>
            <consortium name="International Brachypodium Initiative"/>
        </authorList>
    </citation>
    <scope>NUCLEOTIDE SEQUENCE [LARGE SCALE GENOMIC DNA]</scope>
    <source>
        <strain evidence="1">Bd21</strain>
        <strain evidence="2">cv. Bd21</strain>
    </source>
</reference>
<dbReference type="ExpressionAtlas" id="A0A2K2CGX8">
    <property type="expression patterns" value="baseline and differential"/>
</dbReference>
<dbReference type="RefSeq" id="XP_014751023.1">
    <property type="nucleotide sequence ID" value="XM_014895537.2"/>
</dbReference>
<accession>A0A2K2CGX8</accession>
<evidence type="ECO:0008006" key="4">
    <source>
        <dbReference type="Google" id="ProtNLM"/>
    </source>
</evidence>
<protein>
    <recommendedName>
        <fullName evidence="4">FBD domain-containing protein</fullName>
    </recommendedName>
</protein>
<evidence type="ECO:0000313" key="1">
    <source>
        <dbReference type="EMBL" id="PNT61279.1"/>
    </source>
</evidence>
<dbReference type="InterPro" id="IPR044997">
    <property type="entry name" value="F-box_plant"/>
</dbReference>
<dbReference type="AlphaFoldDB" id="A0A2K2CGX8"/>
<dbReference type="Gramene" id="PNT61279">
    <property type="protein sequence ID" value="PNT61279"/>
    <property type="gene ID" value="BRADI_5g13128v3"/>
</dbReference>
<reference evidence="1" key="2">
    <citation type="submission" date="2017-06" db="EMBL/GenBank/DDBJ databases">
        <title>WGS assembly of Brachypodium distachyon.</title>
        <authorList>
            <consortium name="The International Brachypodium Initiative"/>
            <person name="Lucas S."/>
            <person name="Harmon-Smith M."/>
            <person name="Lail K."/>
            <person name="Tice H."/>
            <person name="Grimwood J."/>
            <person name="Bruce D."/>
            <person name="Barry K."/>
            <person name="Shu S."/>
            <person name="Lindquist E."/>
            <person name="Wang M."/>
            <person name="Pitluck S."/>
            <person name="Vogel J.P."/>
            <person name="Garvin D.F."/>
            <person name="Mockler T.C."/>
            <person name="Schmutz J."/>
            <person name="Rokhsar D."/>
            <person name="Bevan M.W."/>
        </authorList>
    </citation>
    <scope>NUCLEOTIDE SEQUENCE</scope>
    <source>
        <strain evidence="1">Bd21</strain>
    </source>
</reference>
<dbReference type="OrthoDB" id="691203at2759"/>
<name>A0A2K2CGX8_BRADI</name>
<sequence length="251" mass="28915">MPHVRISGHLKFIYFGCAQVELICVPKLMRLVYDTWYGENPPVLFGYVPQLDKVGFASPALSGQVPFTLSECLSSNRNLSILHLNFRTQMIWIKPEGPHQLTPIFSKLRDVHLYGILFECNLDWTMFILEGAPSVENFYLARHPCELSKSEDSAEKTNMVWESSKDLKHLNLKLLVIRGFEEEDKVMNYVRLVMARAVVLKRIELRDKDPCNLCKAIKREPPRFVVDEASKHRIREHLTKGFSSSVQIIIG</sequence>
<reference evidence="2" key="3">
    <citation type="submission" date="2018-08" db="UniProtKB">
        <authorList>
            <consortium name="EnsemblPlants"/>
        </authorList>
    </citation>
    <scope>IDENTIFICATION</scope>
    <source>
        <strain evidence="2">cv. Bd21</strain>
    </source>
</reference>
<dbReference type="PANTHER" id="PTHR32153">
    <property type="entry name" value="OJ000223_09.16 PROTEIN"/>
    <property type="match status" value="1"/>
</dbReference>
<gene>
    <name evidence="2" type="primary">LOC100834165</name>
    <name evidence="1" type="ORF">BRADI_5g13128v3</name>
</gene>
<dbReference type="KEGG" id="bdi:100834165"/>
<keyword evidence="3" id="KW-1185">Reference proteome</keyword>
<dbReference type="Proteomes" id="UP000008810">
    <property type="component" value="Chromosome 5"/>
</dbReference>
<dbReference type="GeneID" id="100834165"/>
<evidence type="ECO:0000313" key="2">
    <source>
        <dbReference type="EnsemblPlants" id="PNT61279"/>
    </source>
</evidence>